<keyword evidence="5 8" id="KW-1133">Transmembrane helix</keyword>
<evidence type="ECO:0000256" key="2">
    <source>
        <dbReference type="ARBA" id="ARBA00022475"/>
    </source>
</evidence>
<proteinExistence type="predicted"/>
<gene>
    <name evidence="10" type="ORF">EV652_10314</name>
</gene>
<evidence type="ECO:0000256" key="8">
    <source>
        <dbReference type="SAM" id="Phobius"/>
    </source>
</evidence>
<evidence type="ECO:0000259" key="9">
    <source>
        <dbReference type="Pfam" id="PF18967"/>
    </source>
</evidence>
<keyword evidence="6" id="KW-0051">Antiviral defense</keyword>
<dbReference type="GO" id="GO:0005886">
    <property type="term" value="C:plasma membrane"/>
    <property type="evidence" value="ECO:0007669"/>
    <property type="project" value="UniProtKB-SubCell"/>
</dbReference>
<dbReference type="EMBL" id="SLWN01000003">
    <property type="protein sequence ID" value="TCO33015.1"/>
    <property type="molecule type" value="Genomic_DNA"/>
</dbReference>
<keyword evidence="11" id="KW-1185">Reference proteome</keyword>
<keyword evidence="7 8" id="KW-0472">Membrane</keyword>
<keyword evidence="3 8" id="KW-0812">Transmembrane</keyword>
<accession>A0A4R2HSR3</accession>
<keyword evidence="2" id="KW-1003">Cell membrane</keyword>
<keyword evidence="4" id="KW-0547">Nucleotide-binding</keyword>
<evidence type="ECO:0000256" key="5">
    <source>
        <dbReference type="ARBA" id="ARBA00022989"/>
    </source>
</evidence>
<evidence type="ECO:0000256" key="7">
    <source>
        <dbReference type="ARBA" id="ARBA00023136"/>
    </source>
</evidence>
<feature type="transmembrane region" description="Helical" evidence="8">
    <location>
        <begin position="145"/>
        <end position="166"/>
    </location>
</feature>
<evidence type="ECO:0000256" key="3">
    <source>
        <dbReference type="ARBA" id="ARBA00022692"/>
    </source>
</evidence>
<reference evidence="10 11" key="1">
    <citation type="journal article" date="2015" name="Stand. Genomic Sci.">
        <title>Genomic Encyclopedia of Bacterial and Archaeal Type Strains, Phase III: the genomes of soil and plant-associated and newly described type strains.</title>
        <authorList>
            <person name="Whitman W.B."/>
            <person name="Woyke T."/>
            <person name="Klenk H.P."/>
            <person name="Zhou Y."/>
            <person name="Lilburn T.G."/>
            <person name="Beck B.J."/>
            <person name="De Vos P."/>
            <person name="Vandamme P."/>
            <person name="Eisen J.A."/>
            <person name="Garrity G."/>
            <person name="Hugenholtz P."/>
            <person name="Kyrpides N.C."/>
        </authorList>
    </citation>
    <scope>NUCLEOTIDE SEQUENCE [LARGE SCALE GENOMIC DNA]</scope>
    <source>
        <strain evidence="10 11">VKM Ac-2572</strain>
    </source>
</reference>
<dbReference type="RefSeq" id="WP_132208525.1">
    <property type="nucleotide sequence ID" value="NZ_SLWN01000003.1"/>
</dbReference>
<dbReference type="GO" id="GO:0000166">
    <property type="term" value="F:nucleotide binding"/>
    <property type="evidence" value="ECO:0007669"/>
    <property type="project" value="UniProtKB-KW"/>
</dbReference>
<dbReference type="OrthoDB" id="3397489at2"/>
<dbReference type="Proteomes" id="UP000294508">
    <property type="component" value="Unassembled WGS sequence"/>
</dbReference>
<evidence type="ECO:0000256" key="4">
    <source>
        <dbReference type="ARBA" id="ARBA00022741"/>
    </source>
</evidence>
<name>A0A4R2HSR3_9ACTN</name>
<dbReference type="Pfam" id="PF18967">
    <property type="entry name" value="PycTM"/>
    <property type="match status" value="1"/>
</dbReference>
<feature type="transmembrane region" description="Helical" evidence="8">
    <location>
        <begin position="54"/>
        <end position="78"/>
    </location>
</feature>
<organism evidence="10 11">
    <name type="scientific">Kribbella steppae</name>
    <dbReference type="NCBI Taxonomy" id="2512223"/>
    <lineage>
        <taxon>Bacteria</taxon>
        <taxon>Bacillati</taxon>
        <taxon>Actinomycetota</taxon>
        <taxon>Actinomycetes</taxon>
        <taxon>Propionibacteriales</taxon>
        <taxon>Kribbellaceae</taxon>
        <taxon>Kribbella</taxon>
    </lineage>
</organism>
<evidence type="ECO:0000313" key="11">
    <source>
        <dbReference type="Proteomes" id="UP000294508"/>
    </source>
</evidence>
<evidence type="ECO:0000256" key="1">
    <source>
        <dbReference type="ARBA" id="ARBA00004236"/>
    </source>
</evidence>
<dbReference type="AlphaFoldDB" id="A0A4R2HSR3"/>
<evidence type="ECO:0000256" key="6">
    <source>
        <dbReference type="ARBA" id="ARBA00023118"/>
    </source>
</evidence>
<dbReference type="InterPro" id="IPR043760">
    <property type="entry name" value="PycTM_dom"/>
</dbReference>
<sequence>MSSGTELDLAWRMHDSAAAAVDRADTKAGFAATVETAAAAVVLNLLSQAHGAPLAVRVLFGLSLVVLAVALTAAMLVVTPRLHAPGDTLVPGEFLYFGAVRLRSIDQLRKHLAPKNYGETVAEPWEAISHQAKRLSEIAWAKHRLVRVSFTAAGAGAVLAVVAVVLGGGSR</sequence>
<protein>
    <recommendedName>
        <fullName evidence="9">Pycsar effector protein domain-containing protein</fullName>
    </recommendedName>
</protein>
<comment type="subcellular location">
    <subcellularLocation>
        <location evidence="1">Cell membrane</location>
    </subcellularLocation>
</comment>
<feature type="domain" description="Pycsar effector protein" evidence="9">
    <location>
        <begin position="10"/>
        <end position="166"/>
    </location>
</feature>
<evidence type="ECO:0000313" key="10">
    <source>
        <dbReference type="EMBL" id="TCO33015.1"/>
    </source>
</evidence>
<dbReference type="GO" id="GO:0051607">
    <property type="term" value="P:defense response to virus"/>
    <property type="evidence" value="ECO:0007669"/>
    <property type="project" value="UniProtKB-KW"/>
</dbReference>
<comment type="caution">
    <text evidence="10">The sequence shown here is derived from an EMBL/GenBank/DDBJ whole genome shotgun (WGS) entry which is preliminary data.</text>
</comment>